<proteinExistence type="predicted"/>
<comment type="caution">
    <text evidence="1">The sequence shown here is derived from an EMBL/GenBank/DDBJ whole genome shotgun (WGS) entry which is preliminary data.</text>
</comment>
<evidence type="ECO:0000313" key="1">
    <source>
        <dbReference type="EMBL" id="KAK8892938.1"/>
    </source>
</evidence>
<evidence type="ECO:0008006" key="3">
    <source>
        <dbReference type="Google" id="ProtNLM"/>
    </source>
</evidence>
<reference evidence="1 2" key="1">
    <citation type="submission" date="2024-04" db="EMBL/GenBank/DDBJ databases">
        <title>Tritrichomonas musculus Genome.</title>
        <authorList>
            <person name="Alves-Ferreira E."/>
            <person name="Grigg M."/>
            <person name="Lorenzi H."/>
            <person name="Galac M."/>
        </authorList>
    </citation>
    <scope>NUCLEOTIDE SEQUENCE [LARGE SCALE GENOMIC DNA]</scope>
    <source>
        <strain evidence="1 2">EAF2021</strain>
    </source>
</reference>
<name>A0ABR2KQ36_9EUKA</name>
<accession>A0ABR2KQ36</accession>
<keyword evidence="2" id="KW-1185">Reference proteome</keyword>
<evidence type="ECO:0000313" key="2">
    <source>
        <dbReference type="Proteomes" id="UP001470230"/>
    </source>
</evidence>
<dbReference type="EMBL" id="JAPFFF010000004">
    <property type="protein sequence ID" value="KAK8892938.1"/>
    <property type="molecule type" value="Genomic_DNA"/>
</dbReference>
<gene>
    <name evidence="1" type="ORF">M9Y10_030190</name>
</gene>
<dbReference type="Proteomes" id="UP001470230">
    <property type="component" value="Unassembled WGS sequence"/>
</dbReference>
<organism evidence="1 2">
    <name type="scientific">Tritrichomonas musculus</name>
    <dbReference type="NCBI Taxonomy" id="1915356"/>
    <lineage>
        <taxon>Eukaryota</taxon>
        <taxon>Metamonada</taxon>
        <taxon>Parabasalia</taxon>
        <taxon>Tritrichomonadida</taxon>
        <taxon>Tritrichomonadidae</taxon>
        <taxon>Tritrichomonas</taxon>
    </lineage>
</organism>
<protein>
    <recommendedName>
        <fullName evidence="3">MULE transposase domain-containing protein</fullName>
    </recommendedName>
</protein>
<sequence>MLKYRGKYVNITFDDFASLTREKFIEIIPIGKENFDLVTVIDLIDAITKDYICLKLTQSQGKITIKAKHNKLETGVSIKIIINNNFSDFHVFIRDGIHYIQYDNINGINYICFNPFSLNNSQINYFSENSKWNCNFPFKSSVLYIFGRYAAKETANTPIFLKYAFNGFLTSKTLSRRKSILSSCSDFLQMCHHLPGYVYILYQNVLENSTFLTKENKKRGFLFQMDNSKKILKSLIWIMPWAFRVIDKIHFLEIDASYKAVRPYYYCVYHGIYFNSSIPFAISLHPSESEELFELLFIGLNKFNLDSTRFESKQVLSDMGPAIISFSKKHFYSNNFCHRHIIERFGSNCGMGFWVAKILKTKTFHEYLIIREEILVELFEYEAIINDSPFIDQNRLGKIFDLKIMLALPEDIEEGKFSENIIENNYYFTKWANWERRKHHMPRCSNHCEGLHGNVNNSLPKTGIFSMKTGFSKIVDYVINYLNRRKDIYGESFKKKHISIIEKVRTILKSGPNSYLKCALSECDCEDEIYNLNIYGVKFPCVHTVLYNLISSELFQNISKIKLIDFEELFLTCIKFCPYSIYERKIFDDKIPEIIQKITIYYFEKYPNLLKFQKDVEEIILQFIQCFTYKLPDFLDVDLNQNHHSNICLKDEDNREFSFNRRFSKKDEFVIKYDDIKDWAQNGDDDVKSLIKKKYHETQYEIYTLYPKLKTKEEESICFNIFMDYVFEHPDINKLSELPLILAKFKIKCWQEADKLMKSNKFFE</sequence>